<dbReference type="Proteomes" id="UP000199623">
    <property type="component" value="Unassembled WGS sequence"/>
</dbReference>
<evidence type="ECO:0000259" key="1">
    <source>
        <dbReference type="Pfam" id="PF03551"/>
    </source>
</evidence>
<dbReference type="EMBL" id="FNCC01000008">
    <property type="protein sequence ID" value="SDG50197.1"/>
    <property type="molecule type" value="Genomic_DNA"/>
</dbReference>
<name>A0A1G7URU2_9PSEU</name>
<dbReference type="InterPro" id="IPR036390">
    <property type="entry name" value="WH_DNA-bd_sf"/>
</dbReference>
<dbReference type="STRING" id="200378.SAMN05216553_108373"/>
<dbReference type="InterPro" id="IPR005149">
    <property type="entry name" value="Tscrpt_reg_PadR_N"/>
</dbReference>
<dbReference type="AlphaFoldDB" id="A0A1G7URU2"/>
<dbReference type="PANTHER" id="PTHR43252">
    <property type="entry name" value="TRANSCRIPTIONAL REGULATOR YQJI"/>
    <property type="match status" value="1"/>
</dbReference>
<dbReference type="Pfam" id="PF03551">
    <property type="entry name" value="PadR"/>
    <property type="match status" value="1"/>
</dbReference>
<evidence type="ECO:0000313" key="3">
    <source>
        <dbReference type="Proteomes" id="UP000199623"/>
    </source>
</evidence>
<sequence>MAQDEVPSQDPALPATAYAVLGLLSFGQEVTGYDLRKWAMNMRYFYWSPAQSQIYLELRRLLQHGLVEVHLEEQKSRPDKRLYRITDAGMKVFRDWLDHAPVGPPLLKHSVALRLFFGHHTDHRRLRQILTEYRDWAVEQTNGLTLLRTELDQKLPYPALVATWGSAYFAAEITAIDTVLADLDRMDEGTREQD</sequence>
<gene>
    <name evidence="2" type="ORF">SAMN05216553_108373</name>
</gene>
<dbReference type="RefSeq" id="WP_218133815.1">
    <property type="nucleotide sequence ID" value="NZ_FNCC01000008.1"/>
</dbReference>
<proteinExistence type="predicted"/>
<keyword evidence="2" id="KW-0238">DNA-binding</keyword>
<keyword evidence="3" id="KW-1185">Reference proteome</keyword>
<protein>
    <submittedName>
        <fullName evidence="2">DNA-binding transcriptional regulator, PadR family</fullName>
    </submittedName>
</protein>
<dbReference type="Gene3D" id="1.10.10.10">
    <property type="entry name" value="Winged helix-like DNA-binding domain superfamily/Winged helix DNA-binding domain"/>
    <property type="match status" value="1"/>
</dbReference>
<dbReference type="SUPFAM" id="SSF46785">
    <property type="entry name" value="Winged helix' DNA-binding domain"/>
    <property type="match status" value="1"/>
</dbReference>
<dbReference type="InterPro" id="IPR036388">
    <property type="entry name" value="WH-like_DNA-bd_sf"/>
</dbReference>
<dbReference type="GO" id="GO:0003677">
    <property type="term" value="F:DNA binding"/>
    <property type="evidence" value="ECO:0007669"/>
    <property type="project" value="UniProtKB-KW"/>
</dbReference>
<evidence type="ECO:0000313" key="2">
    <source>
        <dbReference type="EMBL" id="SDG50197.1"/>
    </source>
</evidence>
<organism evidence="2 3">
    <name type="scientific">Lentzea fradiae</name>
    <dbReference type="NCBI Taxonomy" id="200378"/>
    <lineage>
        <taxon>Bacteria</taxon>
        <taxon>Bacillati</taxon>
        <taxon>Actinomycetota</taxon>
        <taxon>Actinomycetes</taxon>
        <taxon>Pseudonocardiales</taxon>
        <taxon>Pseudonocardiaceae</taxon>
        <taxon>Lentzea</taxon>
    </lineage>
</organism>
<accession>A0A1G7URU2</accession>
<dbReference type="PANTHER" id="PTHR43252:SF2">
    <property type="entry name" value="TRANSCRIPTION REGULATOR, PADR-LIKE FAMILY"/>
    <property type="match status" value="1"/>
</dbReference>
<reference evidence="3" key="1">
    <citation type="submission" date="2016-10" db="EMBL/GenBank/DDBJ databases">
        <authorList>
            <person name="Varghese N."/>
            <person name="Submissions S."/>
        </authorList>
    </citation>
    <scope>NUCLEOTIDE SEQUENCE [LARGE SCALE GENOMIC DNA]</scope>
    <source>
        <strain evidence="3">CGMCC 4.3506</strain>
    </source>
</reference>
<feature type="domain" description="Transcription regulator PadR N-terminal" evidence="1">
    <location>
        <begin position="20"/>
        <end position="94"/>
    </location>
</feature>